<name>A0A5B0PD62_PUCGR</name>
<accession>A0A5B0PD62</accession>
<evidence type="ECO:0000313" key="5">
    <source>
        <dbReference type="Proteomes" id="UP000325313"/>
    </source>
</evidence>
<proteinExistence type="predicted"/>
<evidence type="ECO:0000256" key="1">
    <source>
        <dbReference type="SAM" id="MobiDB-lite"/>
    </source>
</evidence>
<comment type="caution">
    <text evidence="3">The sequence shown here is derived from an EMBL/GenBank/DDBJ whole genome shotgun (WGS) entry which is preliminary data.</text>
</comment>
<sequence length="132" mass="15087">MWSRAGEHKSTAPRTARDALRECGSQNFSHYNLKRLSKGLSQISSNDLRWYGKASESYEVHVKTVPNPGRLQRQLSQIITPSNFWRDDDSPLEEFKDLSGDTDGDEIENPAKVSHETRHGHFLRQFSEQGIS</sequence>
<dbReference type="AlphaFoldDB" id="A0A5B0PD62"/>
<evidence type="ECO:0000313" key="3">
    <source>
        <dbReference type="EMBL" id="KAA1099535.1"/>
    </source>
</evidence>
<dbReference type="Proteomes" id="UP000324748">
    <property type="component" value="Unassembled WGS sequence"/>
</dbReference>
<dbReference type="EMBL" id="VSWC01000054">
    <property type="protein sequence ID" value="KAA1099535.1"/>
    <property type="molecule type" value="Genomic_DNA"/>
</dbReference>
<gene>
    <name evidence="3" type="ORF">PGT21_011007</name>
    <name evidence="2" type="ORF">PGTUg99_017993</name>
</gene>
<evidence type="ECO:0000313" key="2">
    <source>
        <dbReference type="EMBL" id="KAA1091946.1"/>
    </source>
</evidence>
<dbReference type="OrthoDB" id="2497303at2759"/>
<dbReference type="EMBL" id="VDEP01000380">
    <property type="protein sequence ID" value="KAA1091946.1"/>
    <property type="molecule type" value="Genomic_DNA"/>
</dbReference>
<evidence type="ECO:0000313" key="4">
    <source>
        <dbReference type="Proteomes" id="UP000324748"/>
    </source>
</evidence>
<keyword evidence="4" id="KW-1185">Reference proteome</keyword>
<reference evidence="4 5" key="1">
    <citation type="submission" date="2019-05" db="EMBL/GenBank/DDBJ databases">
        <title>Emergence of the Ug99 lineage of the wheat stem rust pathogen through somatic hybridization.</title>
        <authorList>
            <person name="Li F."/>
            <person name="Upadhyaya N.M."/>
            <person name="Sperschneider J."/>
            <person name="Matny O."/>
            <person name="Nguyen-Phuc H."/>
            <person name="Mago R."/>
            <person name="Raley C."/>
            <person name="Miller M.E."/>
            <person name="Silverstein K.A.T."/>
            <person name="Henningsen E."/>
            <person name="Hirsch C.D."/>
            <person name="Visser B."/>
            <person name="Pretorius Z.A."/>
            <person name="Steffenson B.J."/>
            <person name="Schwessinger B."/>
            <person name="Dodds P.N."/>
            <person name="Figueroa M."/>
        </authorList>
    </citation>
    <scope>NUCLEOTIDE SEQUENCE [LARGE SCALE GENOMIC DNA]</scope>
    <source>
        <strain evidence="3">21-0</strain>
        <strain evidence="2 5">Ug99</strain>
    </source>
</reference>
<feature type="region of interest" description="Disordered" evidence="1">
    <location>
        <begin position="113"/>
        <end position="132"/>
    </location>
</feature>
<organism evidence="3 4">
    <name type="scientific">Puccinia graminis f. sp. tritici</name>
    <dbReference type="NCBI Taxonomy" id="56615"/>
    <lineage>
        <taxon>Eukaryota</taxon>
        <taxon>Fungi</taxon>
        <taxon>Dikarya</taxon>
        <taxon>Basidiomycota</taxon>
        <taxon>Pucciniomycotina</taxon>
        <taxon>Pucciniomycetes</taxon>
        <taxon>Pucciniales</taxon>
        <taxon>Pucciniaceae</taxon>
        <taxon>Puccinia</taxon>
    </lineage>
</organism>
<dbReference type="Proteomes" id="UP000325313">
    <property type="component" value="Unassembled WGS sequence"/>
</dbReference>
<protein>
    <submittedName>
        <fullName evidence="3">Uncharacterized protein</fullName>
    </submittedName>
</protein>